<dbReference type="SMART" id="SM00487">
    <property type="entry name" value="DEXDc"/>
    <property type="match status" value="1"/>
</dbReference>
<dbReference type="GO" id="GO:0003723">
    <property type="term" value="F:RNA binding"/>
    <property type="evidence" value="ECO:0007669"/>
    <property type="project" value="TreeGrafter"/>
</dbReference>
<dbReference type="eggNOG" id="COG1643">
    <property type="taxonomic scope" value="Bacteria"/>
</dbReference>
<evidence type="ECO:0000256" key="3">
    <source>
        <dbReference type="ARBA" id="ARBA00022806"/>
    </source>
</evidence>
<accession>W5SPG5</accession>
<evidence type="ECO:0000256" key="2">
    <source>
        <dbReference type="ARBA" id="ARBA00022801"/>
    </source>
</evidence>
<evidence type="ECO:0000259" key="5">
    <source>
        <dbReference type="PROSITE" id="PS51192"/>
    </source>
</evidence>
<reference evidence="6 7" key="1">
    <citation type="submission" date="2013-04" db="EMBL/GenBank/DDBJ databases">
        <title>Comparative Genomics of Relapsing Fever Spirochetes.</title>
        <authorList>
            <person name="Schwan T.G."/>
            <person name="Raffel S.J."/>
            <person name="Porcella S.F."/>
            <person name="Martens C.A."/>
            <person name="Bruno D.P."/>
            <person name="Rickefs S.M."/>
            <person name="Barbian K.B."/>
        </authorList>
    </citation>
    <scope>NUCLEOTIDE SEQUENCE [LARGE SCALE GENOMIC DNA]</scope>
    <source>
        <strain evidence="6 7">BA2</strain>
    </source>
</reference>
<dbReference type="GO" id="GO:0005524">
    <property type="term" value="F:ATP binding"/>
    <property type="evidence" value="ECO:0007669"/>
    <property type="project" value="UniProtKB-KW"/>
</dbReference>
<evidence type="ECO:0000313" key="7">
    <source>
        <dbReference type="Proteomes" id="UP000019262"/>
    </source>
</evidence>
<dbReference type="PANTHER" id="PTHR18934">
    <property type="entry name" value="ATP-DEPENDENT RNA HELICASE"/>
    <property type="match status" value="1"/>
</dbReference>
<dbReference type="EC" id="3.4.21.53" evidence="6"/>
<dbReference type="InterPro" id="IPR027417">
    <property type="entry name" value="P-loop_NTPase"/>
</dbReference>
<dbReference type="SUPFAM" id="SSF52540">
    <property type="entry name" value="P-loop containing nucleoside triphosphate hydrolases"/>
    <property type="match status" value="1"/>
</dbReference>
<proteinExistence type="predicted"/>
<dbReference type="CDD" id="cd17917">
    <property type="entry name" value="DEXHc_RHA-like"/>
    <property type="match status" value="1"/>
</dbReference>
<evidence type="ECO:0000256" key="1">
    <source>
        <dbReference type="ARBA" id="ARBA00022741"/>
    </source>
</evidence>
<evidence type="ECO:0000313" key="6">
    <source>
        <dbReference type="EMBL" id="AHH08800.1"/>
    </source>
</evidence>
<keyword evidence="3" id="KW-0347">Helicase</keyword>
<name>W5SPG5_BORAN</name>
<gene>
    <name evidence="6" type="ORF">BAN_0032401</name>
</gene>
<dbReference type="PANTHER" id="PTHR18934:SF99">
    <property type="entry name" value="ATP-DEPENDENT RNA HELICASE DHX37-RELATED"/>
    <property type="match status" value="1"/>
</dbReference>
<keyword evidence="2 6" id="KW-0378">Hydrolase</keyword>
<dbReference type="EMBL" id="CP005829">
    <property type="protein sequence ID" value="AHH08800.1"/>
    <property type="molecule type" value="Genomic_DNA"/>
</dbReference>
<organism evidence="6 7">
    <name type="scientific">Borrelia anserina BA2</name>
    <dbReference type="NCBI Taxonomy" id="1313293"/>
    <lineage>
        <taxon>Bacteria</taxon>
        <taxon>Pseudomonadati</taxon>
        <taxon>Spirochaetota</taxon>
        <taxon>Spirochaetia</taxon>
        <taxon>Spirochaetales</taxon>
        <taxon>Borreliaceae</taxon>
        <taxon>Borrelia</taxon>
    </lineage>
</organism>
<dbReference type="GO" id="GO:0004386">
    <property type="term" value="F:helicase activity"/>
    <property type="evidence" value="ECO:0007669"/>
    <property type="project" value="UniProtKB-KW"/>
</dbReference>
<keyword evidence="4" id="KW-0067">ATP-binding</keyword>
<dbReference type="Proteomes" id="UP000019262">
    <property type="component" value="Chromosome"/>
</dbReference>
<dbReference type="InterPro" id="IPR011545">
    <property type="entry name" value="DEAD/DEAH_box_helicase_dom"/>
</dbReference>
<dbReference type="PATRIC" id="fig|1313293.3.peg.848"/>
<dbReference type="Gene3D" id="3.40.50.300">
    <property type="entry name" value="P-loop containing nucleotide triphosphate hydrolases"/>
    <property type="match status" value="1"/>
</dbReference>
<dbReference type="InterPro" id="IPR014001">
    <property type="entry name" value="Helicase_ATP-bd"/>
</dbReference>
<dbReference type="PROSITE" id="PS51192">
    <property type="entry name" value="HELICASE_ATP_BIND_1"/>
    <property type="match status" value="1"/>
</dbReference>
<sequence length="170" mass="19463">MNDFGLPIYKYKDELIKKLRTHNVLIVESPTGSGKTTQIPRIIYEAELAKFGKIGVTQPRRIATVSIAEYIAKHIGVNLGEEVGYKIRFQEITSTKTKIKLMTDGVLLQELKKDSLLYEYDIIIIDEAHERSLNIDFILGLIKDILKKRDDFKVIISSATINTQVFFKIF</sequence>
<dbReference type="AlphaFoldDB" id="W5SPG5"/>
<dbReference type="Pfam" id="PF00270">
    <property type="entry name" value="DEAD"/>
    <property type="match status" value="1"/>
</dbReference>
<keyword evidence="1" id="KW-0547">Nucleotide-binding</keyword>
<protein>
    <submittedName>
        <fullName evidence="6">ATP-dependent endopeptidase Lon</fullName>
        <ecNumber evidence="6">3.4.21.53</ecNumber>
    </submittedName>
</protein>
<feature type="domain" description="Helicase ATP-binding" evidence="5">
    <location>
        <begin position="16"/>
        <end position="170"/>
    </location>
</feature>
<evidence type="ECO:0000256" key="4">
    <source>
        <dbReference type="ARBA" id="ARBA00022840"/>
    </source>
</evidence>
<dbReference type="HOGENOM" id="CLU_001832_5_7_12"/>
<dbReference type="GO" id="GO:0004252">
    <property type="term" value="F:serine-type endopeptidase activity"/>
    <property type="evidence" value="ECO:0007669"/>
    <property type="project" value="UniProtKB-EC"/>
</dbReference>